<evidence type="ECO:0000313" key="1">
    <source>
        <dbReference type="EMBL" id="VDO48197.1"/>
    </source>
</evidence>
<accession>A0A183HHB0</accession>
<sequence>MRFFKTAVDMMCLIHSKIVIDADKTPTGKYVRRFNAPTIDDVAVVIVGYQSNLEILLLWKNDQLTKIGETHQCYNAV</sequence>
<gene>
    <name evidence="1" type="ORF">OFLC_LOCUS6872</name>
</gene>
<protein>
    <submittedName>
        <fullName evidence="3">Transposase</fullName>
    </submittedName>
</protein>
<keyword evidence="2" id="KW-1185">Reference proteome</keyword>
<dbReference type="WBParaSite" id="OFLC_0000687101-mRNA-1">
    <property type="protein sequence ID" value="OFLC_0000687101-mRNA-1"/>
    <property type="gene ID" value="OFLC_0000687101"/>
</dbReference>
<dbReference type="Proteomes" id="UP000267606">
    <property type="component" value="Unassembled WGS sequence"/>
</dbReference>
<organism evidence="3">
    <name type="scientific">Onchocerca flexuosa</name>
    <dbReference type="NCBI Taxonomy" id="387005"/>
    <lineage>
        <taxon>Eukaryota</taxon>
        <taxon>Metazoa</taxon>
        <taxon>Ecdysozoa</taxon>
        <taxon>Nematoda</taxon>
        <taxon>Chromadorea</taxon>
        <taxon>Rhabditida</taxon>
        <taxon>Spirurina</taxon>
        <taxon>Spiruromorpha</taxon>
        <taxon>Filarioidea</taxon>
        <taxon>Onchocercidae</taxon>
        <taxon>Onchocerca</taxon>
    </lineage>
</organism>
<reference evidence="3" key="1">
    <citation type="submission" date="2016-06" db="UniProtKB">
        <authorList>
            <consortium name="WormBaseParasite"/>
        </authorList>
    </citation>
    <scope>IDENTIFICATION</scope>
</reference>
<evidence type="ECO:0000313" key="2">
    <source>
        <dbReference type="Proteomes" id="UP000267606"/>
    </source>
</evidence>
<dbReference type="STRING" id="387005.A0A183HHB0"/>
<reference evidence="1 2" key="2">
    <citation type="submission" date="2018-11" db="EMBL/GenBank/DDBJ databases">
        <authorList>
            <consortium name="Pathogen Informatics"/>
        </authorList>
    </citation>
    <scope>NUCLEOTIDE SEQUENCE [LARGE SCALE GENOMIC DNA]</scope>
</reference>
<dbReference type="AlphaFoldDB" id="A0A183HHB0"/>
<name>A0A183HHB0_9BILA</name>
<dbReference type="EMBL" id="UZAJ01006804">
    <property type="protein sequence ID" value="VDO48197.1"/>
    <property type="molecule type" value="Genomic_DNA"/>
</dbReference>
<proteinExistence type="predicted"/>
<evidence type="ECO:0000313" key="3">
    <source>
        <dbReference type="WBParaSite" id="OFLC_0000687101-mRNA-1"/>
    </source>
</evidence>